<evidence type="ECO:0000256" key="2">
    <source>
        <dbReference type="ARBA" id="ARBA00022679"/>
    </source>
</evidence>
<dbReference type="PANTHER" id="PTHR43648:SF1">
    <property type="entry name" value="ELECTRON TRANSFER FLAVOPROTEIN BETA SUBUNIT LYSINE METHYLTRANSFERASE"/>
    <property type="match status" value="1"/>
</dbReference>
<comment type="caution">
    <text evidence="3">The sequence shown here is derived from an EMBL/GenBank/DDBJ whole genome shotgun (WGS) entry which is preliminary data.</text>
</comment>
<dbReference type="AlphaFoldDB" id="A0A511AXG0"/>
<name>A0A511AXG0_9PROT</name>
<dbReference type="Proteomes" id="UP000321230">
    <property type="component" value="Unassembled WGS sequence"/>
</dbReference>
<evidence type="ECO:0000313" key="3">
    <source>
        <dbReference type="EMBL" id="GEK92836.1"/>
    </source>
</evidence>
<proteinExistence type="predicted"/>
<keyword evidence="4" id="KW-1185">Reference proteome</keyword>
<accession>A0A511AXG0</accession>
<protein>
    <submittedName>
        <fullName evidence="3">Nicotinamide N-methylase</fullName>
    </submittedName>
</protein>
<dbReference type="CDD" id="cd02440">
    <property type="entry name" value="AdoMet_MTases"/>
    <property type="match status" value="1"/>
</dbReference>
<dbReference type="OrthoDB" id="9794615at2"/>
<keyword evidence="2" id="KW-0808">Transferase</keyword>
<dbReference type="Gene3D" id="3.40.50.150">
    <property type="entry name" value="Vaccinia Virus protein VP39"/>
    <property type="match status" value="1"/>
</dbReference>
<keyword evidence="1 3" id="KW-0489">Methyltransferase</keyword>
<dbReference type="EMBL" id="BJUZ01000001">
    <property type="protein sequence ID" value="GEK92836.1"/>
    <property type="molecule type" value="Genomic_DNA"/>
</dbReference>
<dbReference type="GO" id="GO:0032259">
    <property type="term" value="P:methylation"/>
    <property type="evidence" value="ECO:0007669"/>
    <property type="project" value="UniProtKB-KW"/>
</dbReference>
<dbReference type="Pfam" id="PF06325">
    <property type="entry name" value="PrmA"/>
    <property type="match status" value="1"/>
</dbReference>
<evidence type="ECO:0000256" key="1">
    <source>
        <dbReference type="ARBA" id="ARBA00022603"/>
    </source>
</evidence>
<dbReference type="RefSeq" id="WP_146793879.1">
    <property type="nucleotide sequence ID" value="NZ_BARC01000004.1"/>
</dbReference>
<dbReference type="PANTHER" id="PTHR43648">
    <property type="entry name" value="ELECTRON TRANSFER FLAVOPROTEIN BETA SUBUNIT LYSINE METHYLTRANSFERASE"/>
    <property type="match status" value="1"/>
</dbReference>
<dbReference type="InterPro" id="IPR029063">
    <property type="entry name" value="SAM-dependent_MTases_sf"/>
</dbReference>
<reference evidence="3 4" key="1">
    <citation type="submission" date="2019-07" db="EMBL/GenBank/DDBJ databases">
        <title>Whole genome shotgun sequence of Gluconobacter wancherniae NBRC 103581.</title>
        <authorList>
            <person name="Hosoyama A."/>
            <person name="Uohara A."/>
            <person name="Ohji S."/>
            <person name="Ichikawa N."/>
        </authorList>
    </citation>
    <scope>NUCLEOTIDE SEQUENCE [LARGE SCALE GENOMIC DNA]</scope>
    <source>
        <strain evidence="3 4">NBRC 103581</strain>
    </source>
</reference>
<sequence length="215" mass="23301">MTPQEFIAQSTIVEKAPLVPELSLHLATEITPIWLASESYLEQLGIEPPFWAFAWPGSQLIARFIIDNPERVRNLRVLDVACGCGLAAIAAAYAGAKTVEANDIDPMALEATSLNASLNSTPVHIRAGDMIGTIPDCDLMVVGDVCYNEAMAARIVPWLLACAKSCEVWLCDPGRHYAPKLSLKVLARYDVPTAQELESATSRSTTLFSLRDISG</sequence>
<dbReference type="InterPro" id="IPR050078">
    <property type="entry name" value="Ribosomal_L11_MeTrfase_PrmA"/>
</dbReference>
<organism evidence="3 4">
    <name type="scientific">Gluconobacter wancherniae NBRC 103581</name>
    <dbReference type="NCBI Taxonomy" id="656744"/>
    <lineage>
        <taxon>Bacteria</taxon>
        <taxon>Pseudomonadati</taxon>
        <taxon>Pseudomonadota</taxon>
        <taxon>Alphaproteobacteria</taxon>
        <taxon>Acetobacterales</taxon>
        <taxon>Acetobacteraceae</taxon>
        <taxon>Gluconobacter</taxon>
    </lineage>
</organism>
<gene>
    <name evidence="3" type="ORF">GWA01_06060</name>
</gene>
<dbReference type="SUPFAM" id="SSF53335">
    <property type="entry name" value="S-adenosyl-L-methionine-dependent methyltransferases"/>
    <property type="match status" value="1"/>
</dbReference>
<evidence type="ECO:0000313" key="4">
    <source>
        <dbReference type="Proteomes" id="UP000321230"/>
    </source>
</evidence>
<dbReference type="GO" id="GO:0016279">
    <property type="term" value="F:protein-lysine N-methyltransferase activity"/>
    <property type="evidence" value="ECO:0007669"/>
    <property type="project" value="TreeGrafter"/>
</dbReference>